<dbReference type="OrthoDB" id="205643at2157"/>
<keyword evidence="1" id="KW-0732">Signal</keyword>
<feature type="region of interest" description="Disordered" evidence="2">
    <location>
        <begin position="133"/>
        <end position="180"/>
    </location>
</feature>
<dbReference type="NCBIfam" id="NF045517">
    <property type="entry name" value="halo_surf_dom"/>
    <property type="match status" value="1"/>
</dbReference>
<feature type="region of interest" description="Disordered" evidence="2">
    <location>
        <begin position="360"/>
        <end position="380"/>
    </location>
</feature>
<dbReference type="Pfam" id="PF18204">
    <property type="entry name" value="PGF-CTERM"/>
    <property type="match status" value="1"/>
</dbReference>
<feature type="domain" description="PGF-CTERM archaeal protein-sorting signal" evidence="4">
    <location>
        <begin position="926"/>
        <end position="948"/>
    </location>
</feature>
<evidence type="ECO:0000259" key="3">
    <source>
        <dbReference type="Pfam" id="PF10633"/>
    </source>
</evidence>
<keyword evidence="6" id="KW-1185">Reference proteome</keyword>
<feature type="compositionally biased region" description="Acidic residues" evidence="2">
    <location>
        <begin position="152"/>
        <end position="179"/>
    </location>
</feature>
<comment type="caution">
    <text evidence="5">The sequence shown here is derived from an EMBL/GenBank/DDBJ whole genome shotgun (WGS) entry which is preliminary data.</text>
</comment>
<evidence type="ECO:0000313" key="6">
    <source>
        <dbReference type="Proteomes" id="UP000219689"/>
    </source>
</evidence>
<dbReference type="Gene3D" id="2.60.40.10">
    <property type="entry name" value="Immunoglobulins"/>
    <property type="match status" value="2"/>
</dbReference>
<dbReference type="NCBIfam" id="TIGR04126">
    <property type="entry name" value="PGF_CTERM"/>
    <property type="match status" value="1"/>
</dbReference>
<evidence type="ECO:0000256" key="2">
    <source>
        <dbReference type="SAM" id="MobiDB-lite"/>
    </source>
</evidence>
<name>A0A2A5QWA5_9EURY</name>
<sequence>MTTTRKQLIGITLSLMMVLSVFAAVPVSAQESGANASLDASVDDATVAPGEEVEITYTLENTGDEDGTATGIELSELPSDWDVTSDSSDWQSGSQSWLSTSETVAAGESYEVSATVTVDDNAADGDYDIAATGFVTPDSSDDATVTITVDSSDGDDGDDGDDSDEEDSDEADVSFDDTSDLAGDLVWSGQEVRVGGFEAGDTVVLRKSTGDSSSDPANQLTADEDGYITFDTSGEETGQYFIDDRDNMFDILVQEFDTAEFEADSVDDTTDDFELEFESRRAAYNINVSADGLDVEELEHIFGDDFDISETYDDDEIVTLEDVEDDTYETNFTNIDADEYTFDFEVTDTTAEASDTVNVTESDGADRSIDGNPTGAQGDNVVIPIDTDGTDSSVMQVGDHEENNYEIGLDIDSSDYDEDQFGISMNTYIAGTTEDEANVFNPIYLEGEDAGDVIDDVDVEVAYTNVTEDGDGPLGERLGDGEYLVNIGNDWESTPEDNHGEIDDEQDTGFLYLNERAEPGALAAHTAPNSDSVDNLEDFEDDDTTVTQTSTIAQEDHLLVTVEDLGMTGVFANTENGDDVTEELANAGVSFEMEQAEPGTNRDPQVLNLTAADDADQLNVVAVNGDDYNGSQLILVVEDAGNNLMWDDEDYTANLTITEDNPYIDDEDDEVSSETNITLEERDIEWTDSAEEVPATDGATIEGDTNVAPGTELRTRVRAEGTFTDTADGMVMSDGGDRYFVAEYDFGDYEPGTEFTLRASDVVANNGAGENEIDSVLIEATEPQPFNYDVSTDPAEPVPGDDVSGTVTAENTNDDTVTENVQFVFDGDELYNDTVELEGGASETIVDATLLENASAGDYEWELIVDGESEKDGTLTVEKDPGSDDSGKDDSGSDDSGSDDSGSDDSGSDDSGSDDSGSDDSGDDTTPGFGVGVALVALLGAAMLALRRQN</sequence>
<dbReference type="InterPro" id="IPR013783">
    <property type="entry name" value="Ig-like_fold"/>
</dbReference>
<gene>
    <name evidence="5" type="ORF">CP557_11430</name>
</gene>
<dbReference type="AlphaFoldDB" id="A0A2A5QWA5"/>
<evidence type="ECO:0000256" key="1">
    <source>
        <dbReference type="ARBA" id="ARBA00022729"/>
    </source>
</evidence>
<dbReference type="Pfam" id="PF10633">
    <property type="entry name" value="NPCBM_assoc"/>
    <property type="match status" value="1"/>
</dbReference>
<feature type="compositionally biased region" description="Acidic residues" evidence="2">
    <location>
        <begin position="892"/>
        <end position="923"/>
    </location>
</feature>
<dbReference type="InterPro" id="IPR026371">
    <property type="entry name" value="PGF_CTERM"/>
</dbReference>
<reference evidence="5 6" key="1">
    <citation type="submission" date="2017-09" db="EMBL/GenBank/DDBJ databases">
        <title>Genome sequences of Natrinema ejinorence JCM 13890T.</title>
        <authorList>
            <person name="Roh S.W."/>
            <person name="Kim Y.B."/>
            <person name="Kim J.Y."/>
        </authorList>
    </citation>
    <scope>NUCLEOTIDE SEQUENCE [LARGE SCALE GENOMIC DNA]</scope>
    <source>
        <strain evidence="5 6">JCM 13890</strain>
    </source>
</reference>
<dbReference type="InterPro" id="IPR018905">
    <property type="entry name" value="A-galactase_NEW3"/>
</dbReference>
<accession>A0A2A5QWA5</accession>
<feature type="region of interest" description="Disordered" evidence="2">
    <location>
        <begin position="867"/>
        <end position="930"/>
    </location>
</feature>
<proteinExistence type="predicted"/>
<dbReference type="RefSeq" id="WP_097380028.1">
    <property type="nucleotide sequence ID" value="NZ_NXNI01000001.1"/>
</dbReference>
<dbReference type="GO" id="GO:0030115">
    <property type="term" value="C:S-layer"/>
    <property type="evidence" value="ECO:0007669"/>
    <property type="project" value="UniProtKB-SubCell"/>
</dbReference>
<evidence type="ECO:0000259" key="4">
    <source>
        <dbReference type="Pfam" id="PF18204"/>
    </source>
</evidence>
<organism evidence="5 6">
    <name type="scientific">Natrinema ejinorense</name>
    <dbReference type="NCBI Taxonomy" id="373386"/>
    <lineage>
        <taxon>Archaea</taxon>
        <taxon>Methanobacteriati</taxon>
        <taxon>Methanobacteriota</taxon>
        <taxon>Stenosarchaea group</taxon>
        <taxon>Halobacteria</taxon>
        <taxon>Halobacteriales</taxon>
        <taxon>Natrialbaceae</taxon>
        <taxon>Natrinema</taxon>
    </lineage>
</organism>
<protein>
    <submittedName>
        <fullName evidence="5">Uncharacterized protein</fullName>
    </submittedName>
</protein>
<dbReference type="EMBL" id="NXNI01000001">
    <property type="protein sequence ID" value="PCR91084.1"/>
    <property type="molecule type" value="Genomic_DNA"/>
</dbReference>
<evidence type="ECO:0000313" key="5">
    <source>
        <dbReference type="EMBL" id="PCR91084.1"/>
    </source>
</evidence>
<feature type="compositionally biased region" description="Basic and acidic residues" evidence="2">
    <location>
        <begin position="868"/>
        <end position="891"/>
    </location>
</feature>
<dbReference type="GO" id="GO:0005886">
    <property type="term" value="C:plasma membrane"/>
    <property type="evidence" value="ECO:0007669"/>
    <property type="project" value="UniProtKB-SubCell"/>
</dbReference>
<feature type="domain" description="Alpha-galactosidase NEW3" evidence="3">
    <location>
        <begin position="48"/>
        <end position="132"/>
    </location>
</feature>
<dbReference type="Proteomes" id="UP000219689">
    <property type="component" value="Unassembled WGS sequence"/>
</dbReference>